<evidence type="ECO:0000313" key="2">
    <source>
        <dbReference type="EMBL" id="MBA5763976.1"/>
    </source>
</evidence>
<dbReference type="InterPro" id="IPR052164">
    <property type="entry name" value="Anthracycline_SecMetBiosynth"/>
</dbReference>
<accession>A0A7W2FTH7</accession>
<dbReference type="Gene3D" id="3.10.180.10">
    <property type="entry name" value="2,3-Dihydroxybiphenyl 1,2-Dioxygenase, domain 1"/>
    <property type="match status" value="1"/>
</dbReference>
<dbReference type="SUPFAM" id="SSF54593">
    <property type="entry name" value="Glyoxalase/Bleomycin resistance protein/Dihydroxybiphenyl dioxygenase"/>
    <property type="match status" value="1"/>
</dbReference>
<dbReference type="EMBL" id="JACFYF010000013">
    <property type="protein sequence ID" value="MBA5763976.1"/>
    <property type="molecule type" value="Genomic_DNA"/>
</dbReference>
<dbReference type="PROSITE" id="PS51819">
    <property type="entry name" value="VOC"/>
    <property type="match status" value="1"/>
</dbReference>
<evidence type="ECO:0000259" key="1">
    <source>
        <dbReference type="PROSITE" id="PS51819"/>
    </source>
</evidence>
<dbReference type="PANTHER" id="PTHR33993:SF2">
    <property type="entry name" value="VOC DOMAIN-CONTAINING PROTEIN"/>
    <property type="match status" value="1"/>
</dbReference>
<proteinExistence type="predicted"/>
<dbReference type="PANTHER" id="PTHR33993">
    <property type="entry name" value="GLYOXALASE-RELATED"/>
    <property type="match status" value="1"/>
</dbReference>
<dbReference type="Proteomes" id="UP000571701">
    <property type="component" value="Unassembled WGS sequence"/>
</dbReference>
<dbReference type="InterPro" id="IPR004360">
    <property type="entry name" value="Glyas_Fos-R_dOase_dom"/>
</dbReference>
<dbReference type="InterPro" id="IPR037523">
    <property type="entry name" value="VOC_core"/>
</dbReference>
<comment type="caution">
    <text evidence="2">The sequence shown here is derived from an EMBL/GenBank/DDBJ whole genome shotgun (WGS) entry which is preliminary data.</text>
</comment>
<evidence type="ECO:0000313" key="3">
    <source>
        <dbReference type="Proteomes" id="UP000571701"/>
    </source>
</evidence>
<dbReference type="RefSeq" id="WP_182110039.1">
    <property type="nucleotide sequence ID" value="NZ_JACFYF010000013.1"/>
</dbReference>
<dbReference type="Pfam" id="PF00903">
    <property type="entry name" value="Glyoxalase"/>
    <property type="match status" value="1"/>
</dbReference>
<reference evidence="2 3" key="1">
    <citation type="submission" date="2020-07" db="EMBL/GenBank/DDBJ databases">
        <title>Vibrio marinisediminis sp. nov., isolated from marine sediment.</title>
        <authorList>
            <person name="Ji X."/>
        </authorList>
    </citation>
    <scope>NUCLEOTIDE SEQUENCE [LARGE SCALE GENOMIC DNA]</scope>
    <source>
        <strain evidence="2 3">404</strain>
    </source>
</reference>
<name>A0A7W2FTH7_9VIBR</name>
<dbReference type="InterPro" id="IPR029068">
    <property type="entry name" value="Glyas_Bleomycin-R_OHBP_Dase"/>
</dbReference>
<gene>
    <name evidence="2" type="ORF">H2O73_16550</name>
</gene>
<keyword evidence="3" id="KW-1185">Reference proteome</keyword>
<feature type="domain" description="VOC" evidence="1">
    <location>
        <begin position="4"/>
        <end position="124"/>
    </location>
</feature>
<dbReference type="AlphaFoldDB" id="A0A7W2FTH7"/>
<sequence>MHNPIGWFEIYVSDIERAIAFYQNVFKVTLEPVNDPNGSDIVMWSFGSAMQSYGATGALVKMDGIKVGGNSTLVYFSCQDCSVEAKRAEMAGGQLKQAKMAIGEYGFISLVADTEGNIIGLHSSQ</sequence>
<dbReference type="CDD" id="cd07247">
    <property type="entry name" value="SgaA_N_like"/>
    <property type="match status" value="1"/>
</dbReference>
<organism evidence="2 3">
    <name type="scientific">Vibrio marinisediminis</name>
    <dbReference type="NCBI Taxonomy" id="2758441"/>
    <lineage>
        <taxon>Bacteria</taxon>
        <taxon>Pseudomonadati</taxon>
        <taxon>Pseudomonadota</taxon>
        <taxon>Gammaproteobacteria</taxon>
        <taxon>Vibrionales</taxon>
        <taxon>Vibrionaceae</taxon>
        <taxon>Vibrio</taxon>
    </lineage>
</organism>
<protein>
    <submittedName>
        <fullName evidence="2">VOC family protein</fullName>
    </submittedName>
</protein>